<dbReference type="InterPro" id="IPR001509">
    <property type="entry name" value="Epimerase_deHydtase"/>
</dbReference>
<dbReference type="SUPFAM" id="SSF51735">
    <property type="entry name" value="NAD(P)-binding Rossmann-fold domains"/>
    <property type="match status" value="1"/>
</dbReference>
<comment type="pathway">
    <text evidence="1">Bacterial outer membrane biogenesis; LPS O-antigen biosynthesis.</text>
</comment>
<proteinExistence type="inferred from homology"/>
<evidence type="ECO:0000256" key="1">
    <source>
        <dbReference type="ARBA" id="ARBA00005125"/>
    </source>
</evidence>
<protein>
    <submittedName>
        <fullName evidence="4">CDP-paratose 2-epimerase</fullName>
    </submittedName>
</protein>
<keyword evidence="5" id="KW-1185">Reference proteome</keyword>
<organism evidence="4 5">
    <name type="scientific">Sphingomonas changbaiensis NBRC 104936</name>
    <dbReference type="NCBI Taxonomy" id="1219043"/>
    <lineage>
        <taxon>Bacteria</taxon>
        <taxon>Pseudomonadati</taxon>
        <taxon>Pseudomonadota</taxon>
        <taxon>Alphaproteobacteria</taxon>
        <taxon>Sphingomonadales</taxon>
        <taxon>Sphingomonadaceae</taxon>
        <taxon>Sphingomonas</taxon>
    </lineage>
</organism>
<dbReference type="InterPro" id="IPR036291">
    <property type="entry name" value="NAD(P)-bd_dom_sf"/>
</dbReference>
<comment type="caution">
    <text evidence="4">The sequence shown here is derived from an EMBL/GenBank/DDBJ whole genome shotgun (WGS) entry which is preliminary data.</text>
</comment>
<feature type="domain" description="NAD-dependent epimerase/dehydratase" evidence="3">
    <location>
        <begin position="5"/>
        <end position="266"/>
    </location>
</feature>
<dbReference type="Pfam" id="PF01370">
    <property type="entry name" value="Epimerase"/>
    <property type="match status" value="1"/>
</dbReference>
<dbReference type="Gene3D" id="3.40.50.720">
    <property type="entry name" value="NAD(P)-binding Rossmann-like Domain"/>
    <property type="match status" value="1"/>
</dbReference>
<sequence length="350" mass="38438">MNGPILVTGGAGFIGCNIADRLARDGHDIIILDALARAGVETNLDWLKQRHGSKIHAIIADVRDEEAVAKAVRDARAVFHMAAQVAVTTSLVDPIDDYQVNIRGTLTVLEAVRRRDAKVPVIFASTNKVYGDLADIQLWEDTDHWTPADAEVRAHGISEQRPLDFHTPYGCSKGAADQYVLDYARSYGIPTAVIRMSCIYGPRQMGTEDQGWVAHFLIRALEGQPITIYGDGKQVRDVLHVDDAVDTYVAALDAIDRVGGRVFNLGGGPDNAISLRQLLRHIEAITGRPVETSYEDWRAGDQRYFVADARAARDTLGLGAPKPWRQGIAELAEWLADARGLELRHMEAAE</sequence>
<dbReference type="STRING" id="1219043.SCH01S_48_02140"/>
<dbReference type="PANTHER" id="PTHR43000">
    <property type="entry name" value="DTDP-D-GLUCOSE 4,6-DEHYDRATASE-RELATED"/>
    <property type="match status" value="1"/>
</dbReference>
<comment type="similarity">
    <text evidence="2">Belongs to the NAD(P)-dependent epimerase/dehydratase family.</text>
</comment>
<gene>
    <name evidence="4" type="primary">rfbE</name>
    <name evidence="4" type="ORF">SCH01S_48_02140</name>
</gene>
<evidence type="ECO:0000313" key="4">
    <source>
        <dbReference type="EMBL" id="GAO40552.1"/>
    </source>
</evidence>
<name>A0A0E9MS08_9SPHN</name>
<evidence type="ECO:0000313" key="5">
    <source>
        <dbReference type="Proteomes" id="UP000033202"/>
    </source>
</evidence>
<evidence type="ECO:0000259" key="3">
    <source>
        <dbReference type="Pfam" id="PF01370"/>
    </source>
</evidence>
<dbReference type="OrthoDB" id="9801785at2"/>
<dbReference type="AlphaFoldDB" id="A0A0E9MS08"/>
<dbReference type="RefSeq" id="WP_046349315.1">
    <property type="nucleotide sequence ID" value="NZ_BBWU01000048.1"/>
</dbReference>
<dbReference type="EMBL" id="BBWU01000048">
    <property type="protein sequence ID" value="GAO40552.1"/>
    <property type="molecule type" value="Genomic_DNA"/>
</dbReference>
<accession>A0A0E9MS08</accession>
<reference evidence="4 5" key="1">
    <citation type="submission" date="2015-04" db="EMBL/GenBank/DDBJ databases">
        <title>Whole genome shotgun sequence of Sphingomonas changbaiensis NBRC 104936.</title>
        <authorList>
            <person name="Katano-Makiyama Y."/>
            <person name="Hosoyama A."/>
            <person name="Hashimoto M."/>
            <person name="Noguchi M."/>
            <person name="Tsuchikane K."/>
            <person name="Ohji S."/>
            <person name="Yamazoe A."/>
            <person name="Ichikawa N."/>
            <person name="Kimura A."/>
            <person name="Fujita N."/>
        </authorList>
    </citation>
    <scope>NUCLEOTIDE SEQUENCE [LARGE SCALE GENOMIC DNA]</scope>
    <source>
        <strain evidence="4 5">NBRC 104936</strain>
    </source>
</reference>
<dbReference type="Proteomes" id="UP000033202">
    <property type="component" value="Unassembled WGS sequence"/>
</dbReference>
<evidence type="ECO:0000256" key="2">
    <source>
        <dbReference type="ARBA" id="ARBA00007637"/>
    </source>
</evidence>